<feature type="transmembrane region" description="Helical" evidence="5">
    <location>
        <begin position="87"/>
        <end position="106"/>
    </location>
</feature>
<evidence type="ECO:0000313" key="6">
    <source>
        <dbReference type="EMBL" id="VDP50681.1"/>
    </source>
</evidence>
<evidence type="ECO:0000256" key="1">
    <source>
        <dbReference type="ARBA" id="ARBA00004127"/>
    </source>
</evidence>
<dbReference type="GO" id="GO:0006488">
    <property type="term" value="P:dolichol-linked oligosaccharide biosynthetic process"/>
    <property type="evidence" value="ECO:0007669"/>
    <property type="project" value="InterPro"/>
</dbReference>
<dbReference type="GO" id="GO:0003975">
    <property type="term" value="F:UDP-N-acetylglucosamine-dolichyl-phosphate N-acetylglucosaminephosphotransferase activity"/>
    <property type="evidence" value="ECO:0007669"/>
    <property type="project" value="InterPro"/>
</dbReference>
<keyword evidence="5" id="KW-0472">Membrane</keyword>
<dbReference type="EMBL" id="UZAM01018439">
    <property type="protein sequence ID" value="VDP50681.1"/>
    <property type="molecule type" value="Genomic_DNA"/>
</dbReference>
<keyword evidence="5" id="KW-0812">Transmembrane</keyword>
<feature type="transmembrane region" description="Helical" evidence="5">
    <location>
        <begin position="6"/>
        <end position="28"/>
    </location>
</feature>
<dbReference type="GO" id="GO:0016757">
    <property type="term" value="F:glycosyltransferase activity"/>
    <property type="evidence" value="ECO:0007669"/>
    <property type="project" value="UniProtKB-KW"/>
</dbReference>
<accession>A0A183J9W8</accession>
<evidence type="ECO:0000313" key="7">
    <source>
        <dbReference type="Proteomes" id="UP000270296"/>
    </source>
</evidence>
<keyword evidence="3" id="KW-0479">Metal-binding</keyword>
<reference evidence="8" key="1">
    <citation type="submission" date="2016-06" db="UniProtKB">
        <authorList>
            <consortium name="WormBaseParasite"/>
        </authorList>
    </citation>
    <scope>IDENTIFICATION</scope>
</reference>
<keyword evidence="7" id="KW-1185">Reference proteome</keyword>
<evidence type="ECO:0000256" key="2">
    <source>
        <dbReference type="ARBA" id="ARBA00022676"/>
    </source>
</evidence>
<dbReference type="GO" id="GO:0016020">
    <property type="term" value="C:membrane"/>
    <property type="evidence" value="ECO:0007669"/>
    <property type="project" value="TreeGrafter"/>
</dbReference>
<organism evidence="8">
    <name type="scientific">Soboliphyme baturini</name>
    <dbReference type="NCBI Taxonomy" id="241478"/>
    <lineage>
        <taxon>Eukaryota</taxon>
        <taxon>Metazoa</taxon>
        <taxon>Ecdysozoa</taxon>
        <taxon>Nematoda</taxon>
        <taxon>Enoplea</taxon>
        <taxon>Dorylaimia</taxon>
        <taxon>Dioctophymatida</taxon>
        <taxon>Dioctophymatoidea</taxon>
        <taxon>Soboliphymatidae</taxon>
        <taxon>Soboliphyme</taxon>
    </lineage>
</organism>
<dbReference type="WBParaSite" id="SBAD_0001307601-mRNA-1">
    <property type="protein sequence ID" value="SBAD_0001307601-mRNA-1"/>
    <property type="gene ID" value="SBAD_0001307601"/>
</dbReference>
<evidence type="ECO:0000313" key="8">
    <source>
        <dbReference type="WBParaSite" id="SBAD_0001307601-mRNA-1"/>
    </source>
</evidence>
<dbReference type="Proteomes" id="UP000270296">
    <property type="component" value="Unassembled WGS sequence"/>
</dbReference>
<keyword evidence="2" id="KW-0328">Glycosyltransferase</keyword>
<proteinExistence type="predicted"/>
<dbReference type="GO" id="GO:0046872">
    <property type="term" value="F:metal ion binding"/>
    <property type="evidence" value="ECO:0007669"/>
    <property type="project" value="UniProtKB-KW"/>
</dbReference>
<keyword evidence="4" id="KW-0460">Magnesium</keyword>
<dbReference type="PANTHER" id="PTHR10571">
    <property type="entry name" value="UDP-N-ACETYLGLUCOSAMINE--DOLICHYL-PHOSPHATE N-ACETYLGLUCOSAMINEPHOSPHOTRANSFERASE"/>
    <property type="match status" value="1"/>
</dbReference>
<name>A0A183J9W8_9BILA</name>
<evidence type="ECO:0000256" key="5">
    <source>
        <dbReference type="SAM" id="Phobius"/>
    </source>
</evidence>
<protein>
    <submittedName>
        <fullName evidence="8">GlcNAc-1-P transferase</fullName>
    </submittedName>
</protein>
<keyword evidence="2" id="KW-0808">Transferase</keyword>
<dbReference type="PANTHER" id="PTHR10571:SF0">
    <property type="entry name" value="UDP-N-ACETYLGLUCOSAMINE--DOLICHYL-PHOSPHATE N-ACETYLGLUCOSAMINEPHOSPHOTRANSFERASE"/>
    <property type="match status" value="1"/>
</dbReference>
<dbReference type="OrthoDB" id="10262326at2759"/>
<keyword evidence="5" id="KW-1133">Transmembrane helix</keyword>
<dbReference type="InterPro" id="IPR033895">
    <property type="entry name" value="GPT"/>
</dbReference>
<evidence type="ECO:0000256" key="3">
    <source>
        <dbReference type="ARBA" id="ARBA00022723"/>
    </source>
</evidence>
<evidence type="ECO:0000256" key="4">
    <source>
        <dbReference type="ARBA" id="ARBA00022842"/>
    </source>
</evidence>
<reference evidence="6 7" key="2">
    <citation type="submission" date="2018-11" db="EMBL/GenBank/DDBJ databases">
        <authorList>
            <consortium name="Pathogen Informatics"/>
        </authorList>
    </citation>
    <scope>NUCLEOTIDE SEQUENCE [LARGE SCALE GENOMIC DNA]</scope>
</reference>
<comment type="subcellular location">
    <subcellularLocation>
        <location evidence="1">Endomembrane system</location>
        <topology evidence="1">Multi-pass membrane protein</topology>
    </subcellularLocation>
</comment>
<dbReference type="AlphaFoldDB" id="A0A183J9W8"/>
<gene>
    <name evidence="6" type="ORF">SBAD_LOCUS12666</name>
</gene>
<dbReference type="GO" id="GO:0012505">
    <property type="term" value="C:endomembrane system"/>
    <property type="evidence" value="ECO:0007669"/>
    <property type="project" value="UniProtKB-SubCell"/>
</dbReference>
<sequence length="110" mass="12932">MTFAVVGILGHFSKTLLLFFIPQILNFLYSLPQLFRIVPCPRHRLPRYVVFSFIFCKIRAIAISPLKQVETHRGLVLSCENLRVKRTNFHVVSYILLTVVPIRFHLHDIW</sequence>